<reference evidence="2" key="1">
    <citation type="submission" date="2022-03" db="EMBL/GenBank/DDBJ databases">
        <title>Genomic analyses of argali, domestic sheep and their hybrids provide insights into chromosomal evolution, heterosis and genetic basis of agronomic traits.</title>
        <authorList>
            <person name="Li M."/>
        </authorList>
    </citation>
    <scope>NUCLEOTIDE SEQUENCE</scope>
    <source>
        <strain evidence="2">CAU-MHL-2022a</strain>
        <tissue evidence="2">Skin</tissue>
    </source>
</reference>
<feature type="compositionally biased region" description="Basic and acidic residues" evidence="1">
    <location>
        <begin position="17"/>
        <end position="30"/>
    </location>
</feature>
<dbReference type="Proteomes" id="UP001214576">
    <property type="component" value="Unassembled WGS sequence"/>
</dbReference>
<name>A0AAD4TNR5_OVIAM</name>
<feature type="compositionally biased region" description="Polar residues" evidence="1">
    <location>
        <begin position="1"/>
        <end position="11"/>
    </location>
</feature>
<feature type="non-terminal residue" evidence="2">
    <location>
        <position position="1"/>
    </location>
</feature>
<organism evidence="2 3">
    <name type="scientific">Ovis ammon polii</name>
    <dbReference type="NCBI Taxonomy" id="230172"/>
    <lineage>
        <taxon>Eukaryota</taxon>
        <taxon>Metazoa</taxon>
        <taxon>Chordata</taxon>
        <taxon>Craniata</taxon>
        <taxon>Vertebrata</taxon>
        <taxon>Euteleostomi</taxon>
        <taxon>Mammalia</taxon>
        <taxon>Eutheria</taxon>
        <taxon>Laurasiatheria</taxon>
        <taxon>Artiodactyla</taxon>
        <taxon>Ruminantia</taxon>
        <taxon>Pecora</taxon>
        <taxon>Bovidae</taxon>
        <taxon>Caprinae</taxon>
        <taxon>Ovis</taxon>
    </lineage>
</organism>
<dbReference type="EMBL" id="JAKZEL010000026">
    <property type="protein sequence ID" value="KAI4529927.1"/>
    <property type="molecule type" value="Genomic_DNA"/>
</dbReference>
<evidence type="ECO:0000313" key="2">
    <source>
        <dbReference type="EMBL" id="KAI4529927.1"/>
    </source>
</evidence>
<evidence type="ECO:0000313" key="3">
    <source>
        <dbReference type="Proteomes" id="UP001214576"/>
    </source>
</evidence>
<comment type="caution">
    <text evidence="2">The sequence shown here is derived from an EMBL/GenBank/DDBJ whole genome shotgun (WGS) entry which is preliminary data.</text>
</comment>
<accession>A0AAD4TNR5</accession>
<evidence type="ECO:0000256" key="1">
    <source>
        <dbReference type="SAM" id="MobiDB-lite"/>
    </source>
</evidence>
<proteinExistence type="predicted"/>
<feature type="region of interest" description="Disordered" evidence="1">
    <location>
        <begin position="1"/>
        <end position="36"/>
    </location>
</feature>
<keyword evidence="3" id="KW-1185">Reference proteome</keyword>
<protein>
    <submittedName>
        <fullName evidence="2">Uncharacterized protein</fullName>
    </submittedName>
</protein>
<sequence length="124" mass="13950">SNGITGTQASLPSPMHGIDKRRAAQEEQERSTALPVASRNATLKSMNIILKIQREILRVAEIIQQLESKVFNYPTFAIQQIFSHMQGAMLDSKSFYKAWHMCYFSESPNNLVNVGKSDMPVSTF</sequence>
<dbReference type="AlphaFoldDB" id="A0AAD4TNR5"/>
<gene>
    <name evidence="2" type="ORF">MG293_019783</name>
</gene>